<proteinExistence type="predicted"/>
<evidence type="ECO:0000313" key="2">
    <source>
        <dbReference type="Proteomes" id="UP001419268"/>
    </source>
</evidence>
<dbReference type="EMBL" id="JBBNAG010000009">
    <property type="protein sequence ID" value="KAK9104729.1"/>
    <property type="molecule type" value="Genomic_DNA"/>
</dbReference>
<dbReference type="Proteomes" id="UP001419268">
    <property type="component" value="Unassembled WGS sequence"/>
</dbReference>
<sequence length="57" mass="6598">MEERYNNKAAYVMLQPPGFDTPVFHSFEAVTPRQKYPSIVTEVGKRAQQIVRRSISQ</sequence>
<gene>
    <name evidence="1" type="ORF">Scep_021573</name>
</gene>
<evidence type="ECO:0000313" key="1">
    <source>
        <dbReference type="EMBL" id="KAK9104729.1"/>
    </source>
</evidence>
<comment type="caution">
    <text evidence="1">The sequence shown here is derived from an EMBL/GenBank/DDBJ whole genome shotgun (WGS) entry which is preliminary data.</text>
</comment>
<organism evidence="1 2">
    <name type="scientific">Stephania cephalantha</name>
    <dbReference type="NCBI Taxonomy" id="152367"/>
    <lineage>
        <taxon>Eukaryota</taxon>
        <taxon>Viridiplantae</taxon>
        <taxon>Streptophyta</taxon>
        <taxon>Embryophyta</taxon>
        <taxon>Tracheophyta</taxon>
        <taxon>Spermatophyta</taxon>
        <taxon>Magnoliopsida</taxon>
        <taxon>Ranunculales</taxon>
        <taxon>Menispermaceae</taxon>
        <taxon>Menispermoideae</taxon>
        <taxon>Cissampelideae</taxon>
        <taxon>Stephania</taxon>
    </lineage>
</organism>
<keyword evidence="2" id="KW-1185">Reference proteome</keyword>
<protein>
    <submittedName>
        <fullName evidence="1">Uncharacterized protein</fullName>
    </submittedName>
</protein>
<name>A0AAP0I1Z4_9MAGN</name>
<dbReference type="AlphaFoldDB" id="A0AAP0I1Z4"/>
<reference evidence="1 2" key="1">
    <citation type="submission" date="2024-01" db="EMBL/GenBank/DDBJ databases">
        <title>Genome assemblies of Stephania.</title>
        <authorList>
            <person name="Yang L."/>
        </authorList>
    </citation>
    <scope>NUCLEOTIDE SEQUENCE [LARGE SCALE GENOMIC DNA]</scope>
    <source>
        <strain evidence="1">JXDWG</strain>
        <tissue evidence="1">Leaf</tissue>
    </source>
</reference>
<accession>A0AAP0I1Z4</accession>